<dbReference type="PANTHER" id="PTHR43464:SF19">
    <property type="entry name" value="UBIQUINONE BIOSYNTHESIS O-METHYLTRANSFERASE, MITOCHONDRIAL"/>
    <property type="match status" value="1"/>
</dbReference>
<keyword evidence="1 5" id="KW-0489">Methyltransferase</keyword>
<name>A0A178LBL4_MYCIR</name>
<dbReference type="EMBL" id="LWCS01000087">
    <property type="protein sequence ID" value="OAN27475.1"/>
    <property type="molecule type" value="Genomic_DNA"/>
</dbReference>
<dbReference type="GO" id="GO:0008168">
    <property type="term" value="F:methyltransferase activity"/>
    <property type="evidence" value="ECO:0007669"/>
    <property type="project" value="UniProtKB-KW"/>
</dbReference>
<keyword evidence="3" id="KW-0949">S-adenosyl-L-methionine</keyword>
<evidence type="ECO:0000256" key="2">
    <source>
        <dbReference type="ARBA" id="ARBA00022679"/>
    </source>
</evidence>
<accession>A0A178LBL4</accession>
<dbReference type="InterPro" id="IPR041698">
    <property type="entry name" value="Methyltransf_25"/>
</dbReference>
<evidence type="ECO:0000256" key="1">
    <source>
        <dbReference type="ARBA" id="ARBA00022603"/>
    </source>
</evidence>
<evidence type="ECO:0000256" key="3">
    <source>
        <dbReference type="ARBA" id="ARBA00022691"/>
    </source>
</evidence>
<dbReference type="eggNOG" id="COG2226">
    <property type="taxonomic scope" value="Bacteria"/>
</dbReference>
<dbReference type="PANTHER" id="PTHR43464">
    <property type="entry name" value="METHYLTRANSFERASE"/>
    <property type="match status" value="1"/>
</dbReference>
<dbReference type="AlphaFoldDB" id="A0A178LBL4"/>
<feature type="domain" description="Methyltransferase" evidence="4">
    <location>
        <begin position="52"/>
        <end position="144"/>
    </location>
</feature>
<organism evidence="5 6">
    <name type="scientific">Mycolicibacterium iranicum</name>
    <name type="common">Mycobacterium iranicum</name>
    <dbReference type="NCBI Taxonomy" id="912594"/>
    <lineage>
        <taxon>Bacteria</taxon>
        <taxon>Bacillati</taxon>
        <taxon>Actinomycetota</taxon>
        <taxon>Actinomycetes</taxon>
        <taxon>Mycobacteriales</taxon>
        <taxon>Mycobacteriaceae</taxon>
        <taxon>Mycolicibacterium</taxon>
    </lineage>
</organism>
<dbReference type="SUPFAM" id="SSF53335">
    <property type="entry name" value="S-adenosyl-L-methionine-dependent methyltransferases"/>
    <property type="match status" value="1"/>
</dbReference>
<evidence type="ECO:0000313" key="5">
    <source>
        <dbReference type="EMBL" id="OAN27475.1"/>
    </source>
</evidence>
<keyword evidence="2 5" id="KW-0808">Transferase</keyword>
<reference evidence="5 6" key="1">
    <citation type="submission" date="2016-04" db="EMBL/GenBank/DDBJ databases">
        <title>Draft Genome Sequences of Staphylococcus capitis Strain H36, S. capitis Strain H65, S. cohnii Strain H62, S. hominis Strain H69, Mycobacterium iranicum Strain H39, Plantibacter sp. Strain H53, Pseudomonas oryzihabitans Strain H72, and Microbacterium sp. Strain H83, isolated from residential settings.</title>
        <authorList>
            <person name="Lymperopoulou D."/>
            <person name="Adams R.I."/>
            <person name="Lindow S."/>
            <person name="Coil D.A."/>
            <person name="Jospin G."/>
            <person name="Eisen J.A."/>
        </authorList>
    </citation>
    <scope>NUCLEOTIDE SEQUENCE [LARGE SCALE GENOMIC DNA]</scope>
    <source>
        <strain evidence="5 6">H39</strain>
    </source>
</reference>
<dbReference type="STRING" id="912594.AWC12_05370"/>
<dbReference type="GO" id="GO:0032259">
    <property type="term" value="P:methylation"/>
    <property type="evidence" value="ECO:0007669"/>
    <property type="project" value="UniProtKB-KW"/>
</dbReference>
<comment type="caution">
    <text evidence="5">The sequence shown here is derived from an EMBL/GenBank/DDBJ whole genome shotgun (WGS) entry which is preliminary data.</text>
</comment>
<dbReference type="Pfam" id="PF13649">
    <property type="entry name" value="Methyltransf_25"/>
    <property type="match status" value="1"/>
</dbReference>
<dbReference type="Gene3D" id="3.40.50.150">
    <property type="entry name" value="Vaccinia Virus protein VP39"/>
    <property type="match status" value="1"/>
</dbReference>
<evidence type="ECO:0000259" key="4">
    <source>
        <dbReference type="Pfam" id="PF13649"/>
    </source>
</evidence>
<proteinExistence type="predicted"/>
<gene>
    <name evidence="5" type="ORF">A4X20_11560</name>
</gene>
<protein>
    <submittedName>
        <fullName evidence="5">SAM-dependent methyltransferase</fullName>
    </submittedName>
</protein>
<dbReference type="CDD" id="cd02440">
    <property type="entry name" value="AdoMet_MTases"/>
    <property type="match status" value="1"/>
</dbReference>
<evidence type="ECO:0000313" key="6">
    <source>
        <dbReference type="Proteomes" id="UP000078396"/>
    </source>
</evidence>
<dbReference type="InterPro" id="IPR029063">
    <property type="entry name" value="SAM-dependent_MTases_sf"/>
</dbReference>
<dbReference type="Proteomes" id="UP000078396">
    <property type="component" value="Unassembled WGS sequence"/>
</dbReference>
<sequence length="199" mass="21521">MAIVSTRWQQSDRPRGDDYDARWERLAQTGESVHGEADFIEALLRECGGARVLDAGCGTGRVAIELATRGYSVVGIDADPAMLSAAKTKAPQVRWIEADLVETDAHLQETFDIVAMPGNVMIFLDRGTEATVVSQLARRLAPGGLLVAGFQLVAGQLTLARYDEVAAAAGLEFAGRWATWDRDPYEGGDYAVTVHVRSK</sequence>